<organism evidence="2 3">
    <name type="scientific">Portunus trituberculatus</name>
    <name type="common">Swimming crab</name>
    <name type="synonym">Neptunus trituberculatus</name>
    <dbReference type="NCBI Taxonomy" id="210409"/>
    <lineage>
        <taxon>Eukaryota</taxon>
        <taxon>Metazoa</taxon>
        <taxon>Ecdysozoa</taxon>
        <taxon>Arthropoda</taxon>
        <taxon>Crustacea</taxon>
        <taxon>Multicrustacea</taxon>
        <taxon>Malacostraca</taxon>
        <taxon>Eumalacostraca</taxon>
        <taxon>Eucarida</taxon>
        <taxon>Decapoda</taxon>
        <taxon>Pleocyemata</taxon>
        <taxon>Brachyura</taxon>
        <taxon>Eubrachyura</taxon>
        <taxon>Portunoidea</taxon>
        <taxon>Portunidae</taxon>
        <taxon>Portuninae</taxon>
        <taxon>Portunus</taxon>
    </lineage>
</organism>
<comment type="caution">
    <text evidence="2">The sequence shown here is derived from an EMBL/GenBank/DDBJ whole genome shotgun (WGS) entry which is preliminary data.</text>
</comment>
<feature type="region of interest" description="Disordered" evidence="1">
    <location>
        <begin position="15"/>
        <end position="61"/>
    </location>
</feature>
<sequence>MGVWGRGGGGVWWTARGMKAREGGIQPRETGERSHMRGREKKCREEEASRVEVEEGEGSGRVYERNVPQHVHGHIGTNSGLTFRRQAGQTYDFG</sequence>
<dbReference type="EMBL" id="VSRR010001896">
    <property type="protein sequence ID" value="MPC28341.1"/>
    <property type="molecule type" value="Genomic_DNA"/>
</dbReference>
<evidence type="ECO:0000256" key="1">
    <source>
        <dbReference type="SAM" id="MobiDB-lite"/>
    </source>
</evidence>
<evidence type="ECO:0000313" key="2">
    <source>
        <dbReference type="EMBL" id="MPC28341.1"/>
    </source>
</evidence>
<dbReference type="Proteomes" id="UP000324222">
    <property type="component" value="Unassembled WGS sequence"/>
</dbReference>
<feature type="compositionally biased region" description="Basic and acidic residues" evidence="1">
    <location>
        <begin position="29"/>
        <end position="53"/>
    </location>
</feature>
<proteinExistence type="predicted"/>
<protein>
    <submittedName>
        <fullName evidence="2">Uncharacterized protein</fullName>
    </submittedName>
</protein>
<gene>
    <name evidence="2" type="ORF">E2C01_021543</name>
</gene>
<reference evidence="2 3" key="1">
    <citation type="submission" date="2019-05" db="EMBL/GenBank/DDBJ databases">
        <title>Another draft genome of Portunus trituberculatus and its Hox gene families provides insights of decapod evolution.</title>
        <authorList>
            <person name="Jeong J.-H."/>
            <person name="Song I."/>
            <person name="Kim S."/>
            <person name="Choi T."/>
            <person name="Kim D."/>
            <person name="Ryu S."/>
            <person name="Kim W."/>
        </authorList>
    </citation>
    <scope>NUCLEOTIDE SEQUENCE [LARGE SCALE GENOMIC DNA]</scope>
    <source>
        <tissue evidence="2">Muscle</tissue>
    </source>
</reference>
<accession>A0A5B7E2W1</accession>
<dbReference type="AlphaFoldDB" id="A0A5B7E2W1"/>
<evidence type="ECO:0000313" key="3">
    <source>
        <dbReference type="Proteomes" id="UP000324222"/>
    </source>
</evidence>
<keyword evidence="3" id="KW-1185">Reference proteome</keyword>
<name>A0A5B7E2W1_PORTR</name>